<accession>A0A8S5RC41</accession>
<evidence type="ECO:0000256" key="1">
    <source>
        <dbReference type="SAM" id="Coils"/>
    </source>
</evidence>
<dbReference type="GO" id="GO:0003677">
    <property type="term" value="F:DNA binding"/>
    <property type="evidence" value="ECO:0007669"/>
    <property type="project" value="UniProtKB-KW"/>
</dbReference>
<protein>
    <submittedName>
        <fullName evidence="3">Cro/C1-type HTH DNA-binding domain protein</fullName>
    </submittedName>
</protein>
<keyword evidence="1" id="KW-0175">Coiled coil</keyword>
<feature type="coiled-coil region" evidence="1">
    <location>
        <begin position="63"/>
        <end position="90"/>
    </location>
</feature>
<organism evidence="3">
    <name type="scientific">virus sp. ctmTa7</name>
    <dbReference type="NCBI Taxonomy" id="2828255"/>
    <lineage>
        <taxon>Viruses</taxon>
    </lineage>
</organism>
<reference evidence="3" key="1">
    <citation type="journal article" date="2021" name="Proc. Natl. Acad. Sci. U.S.A.">
        <title>A Catalog of Tens of Thousands of Viruses from Human Metagenomes Reveals Hidden Associations with Chronic Diseases.</title>
        <authorList>
            <person name="Tisza M.J."/>
            <person name="Buck C.B."/>
        </authorList>
    </citation>
    <scope>NUCLEOTIDE SEQUENCE</scope>
    <source>
        <strain evidence="3">CtmTa7</strain>
    </source>
</reference>
<feature type="domain" description="HTH cro/C1-type" evidence="2">
    <location>
        <begin position="6"/>
        <end position="65"/>
    </location>
</feature>
<dbReference type="InterPro" id="IPR001387">
    <property type="entry name" value="Cro/C1-type_HTH"/>
</dbReference>
<evidence type="ECO:0000313" key="3">
    <source>
        <dbReference type="EMBL" id="DAE28637.1"/>
    </source>
</evidence>
<name>A0A8S5RC41_9VIRU</name>
<keyword evidence="3" id="KW-0238">DNA-binding</keyword>
<dbReference type="EMBL" id="BK059091">
    <property type="protein sequence ID" value="DAE28637.1"/>
    <property type="molecule type" value="Genomic_DNA"/>
</dbReference>
<dbReference type="Pfam" id="PF13443">
    <property type="entry name" value="HTH_26"/>
    <property type="match status" value="1"/>
</dbReference>
<sequence>MIVYYKLASLLKERNMNWKDLSAAGIGINAPQSFSQNKSMNTTNIDKVCMYLGVQPGDIMECVDEKDIEKAKLEAQMAELQKKLDALKNN</sequence>
<evidence type="ECO:0000259" key="2">
    <source>
        <dbReference type="Pfam" id="PF13443"/>
    </source>
</evidence>
<proteinExistence type="predicted"/>